<sequence>MKKAAFCLLILLCLLLSVNGTSMTLFVGCTSSPLCLSEPVSYMCSGENGAGLDDDVLRWGIRDSSRSSNDNVPNGTTAYVERTDVSTPRIIGTYFKTILTSSADPMRSNISFSPVLAINNYTILCDIIGTAPFGCSIIIADVLAAPVSNDINFTSDALIFSWTPQSTSPCLSHYSVNVTSIEYTINTTNTSLSLPVHSTNNTEYSINVVAVDTAGRYMDPTDKKHSLLMPPYSASPYVSSYIIYPTNHYTGIAIPAPTTTYNIPDVTVESVYTVGVAAVNVLGTGPTASATISIICTFVPTITSFSVTASTVTNSGKFMLLKST</sequence>
<accession>A0A1X7ST47</accession>
<protein>
    <recommendedName>
        <fullName evidence="3">Fibronectin type-III domain-containing protein</fullName>
    </recommendedName>
</protein>
<reference evidence="2" key="1">
    <citation type="submission" date="2017-05" db="UniProtKB">
        <authorList>
            <consortium name="EnsemblMetazoa"/>
        </authorList>
    </citation>
    <scope>IDENTIFICATION</scope>
</reference>
<dbReference type="InParanoid" id="A0A1X7ST47"/>
<organism evidence="2">
    <name type="scientific">Amphimedon queenslandica</name>
    <name type="common">Sponge</name>
    <dbReference type="NCBI Taxonomy" id="400682"/>
    <lineage>
        <taxon>Eukaryota</taxon>
        <taxon>Metazoa</taxon>
        <taxon>Porifera</taxon>
        <taxon>Demospongiae</taxon>
        <taxon>Heteroscleromorpha</taxon>
        <taxon>Haplosclerida</taxon>
        <taxon>Niphatidae</taxon>
        <taxon>Amphimedon</taxon>
    </lineage>
</organism>
<proteinExistence type="predicted"/>
<dbReference type="AlphaFoldDB" id="A0A1X7ST47"/>
<evidence type="ECO:0000256" key="1">
    <source>
        <dbReference type="SAM" id="SignalP"/>
    </source>
</evidence>
<dbReference type="PROSITE" id="PS51257">
    <property type="entry name" value="PROKAR_LIPOPROTEIN"/>
    <property type="match status" value="1"/>
</dbReference>
<dbReference type="EnsemblMetazoa" id="Aqu2.1.05180_001">
    <property type="protein sequence ID" value="Aqu2.1.05180_001"/>
    <property type="gene ID" value="Aqu2.1.05180"/>
</dbReference>
<dbReference type="InterPro" id="IPR036116">
    <property type="entry name" value="FN3_sf"/>
</dbReference>
<keyword evidence="1" id="KW-0732">Signal</keyword>
<name>A0A1X7ST47_AMPQE</name>
<evidence type="ECO:0008006" key="3">
    <source>
        <dbReference type="Google" id="ProtNLM"/>
    </source>
</evidence>
<dbReference type="SUPFAM" id="SSF49265">
    <property type="entry name" value="Fibronectin type III"/>
    <property type="match status" value="1"/>
</dbReference>
<evidence type="ECO:0000313" key="2">
    <source>
        <dbReference type="EnsemblMetazoa" id="Aqu2.1.05180_001"/>
    </source>
</evidence>
<feature type="chain" id="PRO_5010889185" description="Fibronectin type-III domain-containing protein" evidence="1">
    <location>
        <begin position="21"/>
        <end position="324"/>
    </location>
</feature>
<feature type="signal peptide" evidence="1">
    <location>
        <begin position="1"/>
        <end position="20"/>
    </location>
</feature>